<proteinExistence type="inferred from homology"/>
<evidence type="ECO:0000256" key="3">
    <source>
        <dbReference type="SAM" id="MobiDB-lite"/>
    </source>
</evidence>
<dbReference type="InterPro" id="IPR003658">
    <property type="entry name" value="Anti-sigma_ant"/>
</dbReference>
<keyword evidence="8" id="KW-1185">Reference proteome</keyword>
<dbReference type="Gene3D" id="3.30.750.24">
    <property type="entry name" value="STAS domain"/>
    <property type="match status" value="1"/>
</dbReference>
<evidence type="ECO:0000313" key="8">
    <source>
        <dbReference type="Proteomes" id="UP000501753"/>
    </source>
</evidence>
<dbReference type="Proteomes" id="UP000271291">
    <property type="component" value="Chromosome"/>
</dbReference>
<dbReference type="PANTHER" id="PTHR33495:SF2">
    <property type="entry name" value="ANTI-SIGMA FACTOR ANTAGONIST TM_1081-RELATED"/>
    <property type="match status" value="1"/>
</dbReference>
<organism evidence="5 7">
    <name type="scientific">Streptomyces griseoviridis</name>
    <dbReference type="NCBI Taxonomy" id="45398"/>
    <lineage>
        <taxon>Bacteria</taxon>
        <taxon>Bacillati</taxon>
        <taxon>Actinomycetota</taxon>
        <taxon>Actinomycetes</taxon>
        <taxon>Kitasatosporales</taxon>
        <taxon>Streptomycetaceae</taxon>
        <taxon>Streptomyces</taxon>
    </lineage>
</organism>
<feature type="domain" description="STAS" evidence="4">
    <location>
        <begin position="56"/>
        <end position="163"/>
    </location>
</feature>
<dbReference type="EMBL" id="CP029078">
    <property type="protein sequence ID" value="QCN84425.1"/>
    <property type="molecule type" value="Genomic_DNA"/>
</dbReference>
<dbReference type="KEGG" id="sgd:ELQ87_34215"/>
<dbReference type="CDD" id="cd07043">
    <property type="entry name" value="STAS_anti-anti-sigma_factors"/>
    <property type="match status" value="1"/>
</dbReference>
<evidence type="ECO:0000313" key="6">
    <source>
        <dbReference type="EMBL" id="QCN84425.1"/>
    </source>
</evidence>
<accession>A0A3Q9KYP2</accession>
<dbReference type="Proteomes" id="UP000501753">
    <property type="component" value="Chromosome"/>
</dbReference>
<dbReference type="SUPFAM" id="SSF52091">
    <property type="entry name" value="SpoIIaa-like"/>
    <property type="match status" value="1"/>
</dbReference>
<dbReference type="GO" id="GO:0043856">
    <property type="term" value="F:anti-sigma factor antagonist activity"/>
    <property type="evidence" value="ECO:0007669"/>
    <property type="project" value="InterPro"/>
</dbReference>
<reference evidence="5 7" key="2">
    <citation type="submission" date="2018-12" db="EMBL/GenBank/DDBJ databases">
        <title>Streptomyces griseoviridis F1-27 complete genome.</title>
        <authorList>
            <person name="Mariita R.M."/>
            <person name="Sello J.K."/>
        </authorList>
    </citation>
    <scope>NUCLEOTIDE SEQUENCE [LARGE SCALE GENOMIC DNA]</scope>
    <source>
        <strain evidence="5 7">F1-27</strain>
    </source>
</reference>
<dbReference type="PROSITE" id="PS50801">
    <property type="entry name" value="STAS"/>
    <property type="match status" value="1"/>
</dbReference>
<reference evidence="6 8" key="1">
    <citation type="submission" date="2018-04" db="EMBL/GenBank/DDBJ databases">
        <title>Complete genome sequences of Streptomyces griseoviridis K61 and characterization of antagonistic properties of biological control agents.</title>
        <authorList>
            <person name="Mariita R.M."/>
            <person name="Sello J.K."/>
        </authorList>
    </citation>
    <scope>NUCLEOTIDE SEQUENCE [LARGE SCALE GENOMIC DNA]</scope>
    <source>
        <strain evidence="6 8">K61</strain>
    </source>
</reference>
<dbReference type="AlphaFoldDB" id="A0A3Q9KYP2"/>
<comment type="similarity">
    <text evidence="1 2">Belongs to the anti-sigma-factor antagonist family.</text>
</comment>
<protein>
    <recommendedName>
        <fullName evidence="2">Anti-sigma factor antagonist</fullName>
    </recommendedName>
</protein>
<name>A0A3Q9KYP2_STRGD</name>
<dbReference type="InterPro" id="IPR036513">
    <property type="entry name" value="STAS_dom_sf"/>
</dbReference>
<dbReference type="Pfam" id="PF01740">
    <property type="entry name" value="STAS"/>
    <property type="match status" value="1"/>
</dbReference>
<evidence type="ECO:0000313" key="5">
    <source>
        <dbReference type="EMBL" id="AZS88735.1"/>
    </source>
</evidence>
<evidence type="ECO:0000256" key="1">
    <source>
        <dbReference type="ARBA" id="ARBA00009013"/>
    </source>
</evidence>
<dbReference type="PANTHER" id="PTHR33495">
    <property type="entry name" value="ANTI-SIGMA FACTOR ANTAGONIST TM_1081-RELATED-RELATED"/>
    <property type="match status" value="1"/>
</dbReference>
<evidence type="ECO:0000313" key="7">
    <source>
        <dbReference type="Proteomes" id="UP000271291"/>
    </source>
</evidence>
<gene>
    <name evidence="6" type="ORF">DDJ31_05045</name>
    <name evidence="5" type="ORF">ELQ87_34215</name>
</gene>
<dbReference type="InterPro" id="IPR002645">
    <property type="entry name" value="STAS_dom"/>
</dbReference>
<evidence type="ECO:0000256" key="2">
    <source>
        <dbReference type="RuleBase" id="RU003749"/>
    </source>
</evidence>
<sequence length="163" mass="17487">MSRPHRLRGRAHCPTIGVRLRREPPARAAPAIAVEDSRGRSRITVTETPSQPPSHLSVRRSTVDGVRVVALRGELDHAARVDLGDVLHPPGEEAPRTVADLSGVTFMDSSGINILIAAHRAAVQSEGWLRVVGAQPSVLRVLELVGLDLVIPCFPTLAQALES</sequence>
<evidence type="ECO:0000259" key="4">
    <source>
        <dbReference type="PROSITE" id="PS50801"/>
    </source>
</evidence>
<dbReference type="EMBL" id="CP034687">
    <property type="protein sequence ID" value="AZS88735.1"/>
    <property type="molecule type" value="Genomic_DNA"/>
</dbReference>
<dbReference type="NCBIfam" id="TIGR00377">
    <property type="entry name" value="ant_ant_sig"/>
    <property type="match status" value="1"/>
</dbReference>
<feature type="region of interest" description="Disordered" evidence="3">
    <location>
        <begin position="38"/>
        <end position="57"/>
    </location>
</feature>
<dbReference type="OrthoDB" id="4827422at2"/>